<dbReference type="Proteomes" id="UP000004986">
    <property type="component" value="Unassembled WGS sequence"/>
</dbReference>
<sequence length="53" mass="5597">SYEAQIPVNGSLYVGMPLSAEIPAPVKMTISGAWDRAFAALPNSGTEHPVQKV</sequence>
<reference evidence="1 2" key="1">
    <citation type="journal article" date="2011" name="PLoS Pathog.">
        <title>Dynamic evolution of pathogenicity revealed by sequencing and comparative genomics of 19 Pseudomonas syringae isolates.</title>
        <authorList>
            <person name="Baltrus D.A."/>
            <person name="Nishimura M.T."/>
            <person name="Romanchuk A."/>
            <person name="Chang J.H."/>
            <person name="Mukhtar M.S."/>
            <person name="Cherkis K."/>
            <person name="Roach J."/>
            <person name="Grant S.R."/>
            <person name="Jones C.D."/>
            <person name="Dangl J.L."/>
        </authorList>
    </citation>
    <scope>NUCLEOTIDE SEQUENCE [LARGE SCALE GENOMIC DNA]</scope>
    <source>
        <strain evidence="1 2">1704B</strain>
    </source>
</reference>
<name>F3GNK5_PSESJ</name>
<dbReference type="HOGENOM" id="CLU_3055225_0_0_6"/>
<dbReference type="AlphaFoldDB" id="F3GNK5"/>
<evidence type="ECO:0000313" key="2">
    <source>
        <dbReference type="Proteomes" id="UP000004986"/>
    </source>
</evidence>
<keyword evidence="2" id="KW-1185">Reference proteome</keyword>
<protein>
    <submittedName>
        <fullName evidence="1">Uncharacterized protein</fullName>
    </submittedName>
</protein>
<organism evidence="1 2">
    <name type="scientific">Pseudomonas syringae pv. pisi str. 1704B</name>
    <dbReference type="NCBI Taxonomy" id="629263"/>
    <lineage>
        <taxon>Bacteria</taxon>
        <taxon>Pseudomonadati</taxon>
        <taxon>Pseudomonadota</taxon>
        <taxon>Gammaproteobacteria</taxon>
        <taxon>Pseudomonadales</taxon>
        <taxon>Pseudomonadaceae</taxon>
        <taxon>Pseudomonas</taxon>
        <taxon>Pseudomonas syringae</taxon>
    </lineage>
</organism>
<feature type="non-terminal residue" evidence="1">
    <location>
        <position position="1"/>
    </location>
</feature>
<dbReference type="EMBL" id="AEAI01003342">
    <property type="protein sequence ID" value="EGH48658.1"/>
    <property type="molecule type" value="Genomic_DNA"/>
</dbReference>
<accession>F3GNK5</accession>
<comment type="caution">
    <text evidence="1">The sequence shown here is derived from an EMBL/GenBank/DDBJ whole genome shotgun (WGS) entry which is preliminary data.</text>
</comment>
<proteinExistence type="predicted"/>
<gene>
    <name evidence="1" type="ORF">PSYPI_42605</name>
</gene>
<evidence type="ECO:0000313" key="1">
    <source>
        <dbReference type="EMBL" id="EGH48658.1"/>
    </source>
</evidence>